<dbReference type="Pfam" id="PF08323">
    <property type="entry name" value="Glyco_transf_5"/>
    <property type="match status" value="1"/>
</dbReference>
<evidence type="ECO:0000313" key="11">
    <source>
        <dbReference type="EMBL" id="QNI34118.1"/>
    </source>
</evidence>
<dbReference type="PANTHER" id="PTHR45825">
    <property type="entry name" value="GRANULE-BOUND STARCH SYNTHASE 1, CHLOROPLASTIC/AMYLOPLASTIC"/>
    <property type="match status" value="1"/>
</dbReference>
<evidence type="ECO:0000256" key="3">
    <source>
        <dbReference type="ARBA" id="ARBA00004964"/>
    </source>
</evidence>
<evidence type="ECO:0000256" key="5">
    <source>
        <dbReference type="ARBA" id="ARBA00022676"/>
    </source>
</evidence>
<dbReference type="NCBIfam" id="TIGR02095">
    <property type="entry name" value="glgA"/>
    <property type="match status" value="1"/>
</dbReference>
<keyword evidence="12" id="KW-1185">Reference proteome</keyword>
<dbReference type="RefSeq" id="WP_186746014.1">
    <property type="nucleotide sequence ID" value="NZ_CP060394.1"/>
</dbReference>
<dbReference type="Pfam" id="PF00534">
    <property type="entry name" value="Glycos_transf_1"/>
    <property type="match status" value="1"/>
</dbReference>
<feature type="domain" description="Glycosyl transferase family 1" evidence="9">
    <location>
        <begin position="292"/>
        <end position="442"/>
    </location>
</feature>
<evidence type="ECO:0000259" key="9">
    <source>
        <dbReference type="Pfam" id="PF00534"/>
    </source>
</evidence>
<protein>
    <recommendedName>
        <fullName evidence="8">Glycogen synthase</fullName>
        <ecNumber evidence="8">2.4.1.21</ecNumber>
    </recommendedName>
    <alternativeName>
        <fullName evidence="8">Starch [bacterial glycogen] synthase</fullName>
    </alternativeName>
</protein>
<dbReference type="UniPathway" id="UPA00164"/>
<evidence type="ECO:0000259" key="10">
    <source>
        <dbReference type="Pfam" id="PF08323"/>
    </source>
</evidence>
<evidence type="ECO:0000256" key="1">
    <source>
        <dbReference type="ARBA" id="ARBA00001478"/>
    </source>
</evidence>
<dbReference type="HAMAP" id="MF_00484">
    <property type="entry name" value="Glycogen_synth"/>
    <property type="match status" value="1"/>
</dbReference>
<dbReference type="Gene3D" id="3.40.50.2000">
    <property type="entry name" value="Glycogen Phosphorylase B"/>
    <property type="match status" value="2"/>
</dbReference>
<dbReference type="GO" id="GO:0004373">
    <property type="term" value="F:alpha-1,4-glucan glucosyltransferase (UDP-glucose donor) activity"/>
    <property type="evidence" value="ECO:0007669"/>
    <property type="project" value="InterPro"/>
</dbReference>
<feature type="binding site" evidence="8">
    <location>
        <position position="15"/>
    </location>
    <ligand>
        <name>ADP-alpha-D-glucose</name>
        <dbReference type="ChEBI" id="CHEBI:57498"/>
    </ligand>
</feature>
<dbReference type="InterPro" id="IPR011835">
    <property type="entry name" value="GS/SS"/>
</dbReference>
<comment type="function">
    <text evidence="2 8">Synthesizes alpha-1,4-glucan chains using ADP-glucose.</text>
</comment>
<keyword evidence="7 8" id="KW-0320">Glycogen biosynthesis</keyword>
<reference evidence="11 12" key="1">
    <citation type="submission" date="2020-08" db="EMBL/GenBank/DDBJ databases">
        <title>Edaphobacter telluris sp. nov. and Acidobacterium dinghuensis sp. nov., two acidobacteria isolated from forest soil.</title>
        <authorList>
            <person name="Fu J."/>
            <person name="Qiu L."/>
        </authorList>
    </citation>
    <scope>NUCLEOTIDE SEQUENCE [LARGE SCALE GENOMIC DNA]</scope>
    <source>
        <strain evidence="11">4Y35</strain>
    </source>
</reference>
<dbReference type="EC" id="2.4.1.21" evidence="8"/>
<dbReference type="InterPro" id="IPR001296">
    <property type="entry name" value="Glyco_trans_1"/>
</dbReference>
<dbReference type="Proteomes" id="UP000515312">
    <property type="component" value="Chromosome"/>
</dbReference>
<sequence>MHIAFVAPECAPFVKTGGLADAIESLPKEIARRGHQVTVYIPYYRQVSSHFPEKKVVISSITIPFQYYNRFVTVIDGGKHDGVQFYFIDNPELFDRETPYGTQAGEYLDNWERFGLFCRAVLEASKDLGVPDIFHMHDWQASMLSVYLRTVYYFDPALRNSGTLLTVHNAGYQGWFPPQTTEHLLLPWDIFTMDRVEQYNTFNFLKGGIVYSDSITTVSHKYAEEIQTPEFGNGLDGAFAKRAADLHGILNGVDYNKWNPENDGKIAAHYSPKDLSGKAQCRRDLLHAFGASNVRDDAAVLGIVSRLATQKGFDLTAQIIEQLSFENIFLIILGTGEPYYENLFRSLHERFPDKLSVRITYDETLAHKIHAGSDIYLMPSRYEPCGLNQIYSLKYGSVPVVRATGGLDDTIEEWNPEAKTGTGFKFHGYYADDYLRAVQRALAVFADKDAWQTLMRNGMLQDYSWIKPGEAYVKVYEEVARRRS</sequence>
<dbReference type="InterPro" id="IPR013534">
    <property type="entry name" value="Starch_synth_cat_dom"/>
</dbReference>
<comment type="similarity">
    <text evidence="4 8">Belongs to the glycosyltransferase 1 family. Bacterial/plant glycogen synthase subfamily.</text>
</comment>
<feature type="domain" description="Starch synthase catalytic" evidence="10">
    <location>
        <begin position="2"/>
        <end position="239"/>
    </location>
</feature>
<evidence type="ECO:0000256" key="4">
    <source>
        <dbReference type="ARBA" id="ARBA00010281"/>
    </source>
</evidence>
<accession>A0A7G8BNJ8</accession>
<comment type="catalytic activity">
    <reaction evidence="1 8">
        <text>[(1-&gt;4)-alpha-D-glucosyl](n) + ADP-alpha-D-glucose = [(1-&gt;4)-alpha-D-glucosyl](n+1) + ADP + H(+)</text>
        <dbReference type="Rhea" id="RHEA:18189"/>
        <dbReference type="Rhea" id="RHEA-COMP:9584"/>
        <dbReference type="Rhea" id="RHEA-COMP:9587"/>
        <dbReference type="ChEBI" id="CHEBI:15378"/>
        <dbReference type="ChEBI" id="CHEBI:15444"/>
        <dbReference type="ChEBI" id="CHEBI:57498"/>
        <dbReference type="ChEBI" id="CHEBI:456216"/>
        <dbReference type="EC" id="2.4.1.21"/>
    </reaction>
</comment>
<dbReference type="EMBL" id="CP060394">
    <property type="protein sequence ID" value="QNI34118.1"/>
    <property type="molecule type" value="Genomic_DNA"/>
</dbReference>
<dbReference type="NCBIfam" id="NF001899">
    <property type="entry name" value="PRK00654.1-2"/>
    <property type="match status" value="1"/>
</dbReference>
<name>A0A7G8BNJ8_9BACT</name>
<evidence type="ECO:0000256" key="7">
    <source>
        <dbReference type="ARBA" id="ARBA00023056"/>
    </source>
</evidence>
<organism evidence="11 12">
    <name type="scientific">Alloacidobacterium dinghuense</name>
    <dbReference type="NCBI Taxonomy" id="2763107"/>
    <lineage>
        <taxon>Bacteria</taxon>
        <taxon>Pseudomonadati</taxon>
        <taxon>Acidobacteriota</taxon>
        <taxon>Terriglobia</taxon>
        <taxon>Terriglobales</taxon>
        <taxon>Acidobacteriaceae</taxon>
        <taxon>Alloacidobacterium</taxon>
    </lineage>
</organism>
<evidence type="ECO:0000256" key="2">
    <source>
        <dbReference type="ARBA" id="ARBA00002764"/>
    </source>
</evidence>
<dbReference type="GO" id="GO:0009011">
    <property type="term" value="F:alpha-1,4-glucan glucosyltransferase (ADP-glucose donor) activity"/>
    <property type="evidence" value="ECO:0007669"/>
    <property type="project" value="UniProtKB-UniRule"/>
</dbReference>
<comment type="pathway">
    <text evidence="3 8">Glycan biosynthesis; glycogen biosynthesis.</text>
</comment>
<gene>
    <name evidence="8 11" type="primary">glgA</name>
    <name evidence="11" type="ORF">H7849_09540</name>
</gene>
<evidence type="ECO:0000313" key="12">
    <source>
        <dbReference type="Proteomes" id="UP000515312"/>
    </source>
</evidence>
<dbReference type="KEGG" id="adin:H7849_09540"/>
<dbReference type="CDD" id="cd03791">
    <property type="entry name" value="GT5_Glycogen_synthase_DULL1-like"/>
    <property type="match status" value="1"/>
</dbReference>
<keyword evidence="6 8" id="KW-0808">Transferase</keyword>
<evidence type="ECO:0000256" key="8">
    <source>
        <dbReference type="HAMAP-Rule" id="MF_00484"/>
    </source>
</evidence>
<evidence type="ECO:0000256" key="6">
    <source>
        <dbReference type="ARBA" id="ARBA00022679"/>
    </source>
</evidence>
<proteinExistence type="inferred from homology"/>
<dbReference type="SUPFAM" id="SSF53756">
    <property type="entry name" value="UDP-Glycosyltransferase/glycogen phosphorylase"/>
    <property type="match status" value="1"/>
</dbReference>
<dbReference type="PANTHER" id="PTHR45825:SF11">
    <property type="entry name" value="ALPHA AMYLASE DOMAIN-CONTAINING PROTEIN"/>
    <property type="match status" value="1"/>
</dbReference>
<dbReference type="GO" id="GO:0005978">
    <property type="term" value="P:glycogen biosynthetic process"/>
    <property type="evidence" value="ECO:0007669"/>
    <property type="project" value="UniProtKB-UniRule"/>
</dbReference>
<dbReference type="AlphaFoldDB" id="A0A7G8BNJ8"/>
<keyword evidence="5 8" id="KW-0328">Glycosyltransferase</keyword>